<feature type="chain" id="PRO_5012858558" evidence="1">
    <location>
        <begin position="24"/>
        <end position="48"/>
    </location>
</feature>
<accession>A0A2C9VLI9</accession>
<dbReference type="EMBL" id="CM004393">
    <property type="protein sequence ID" value="OAY45845.1"/>
    <property type="molecule type" value="Genomic_DNA"/>
</dbReference>
<sequence>MQNNKVNQHCLSFLFSLFVSCKGRQKCCLKIDLEHCQTIIIKPLALHI</sequence>
<feature type="signal peptide" evidence="1">
    <location>
        <begin position="1"/>
        <end position="23"/>
    </location>
</feature>
<reference evidence="2" key="1">
    <citation type="submission" date="2016-02" db="EMBL/GenBank/DDBJ databases">
        <title>WGS assembly of Manihot esculenta.</title>
        <authorList>
            <person name="Bredeson J.V."/>
            <person name="Prochnik S.E."/>
            <person name="Lyons J.B."/>
            <person name="Schmutz J."/>
            <person name="Grimwood J."/>
            <person name="Vrebalov J."/>
            <person name="Bart R.S."/>
            <person name="Amuge T."/>
            <person name="Ferguson M.E."/>
            <person name="Green R."/>
            <person name="Putnam N."/>
            <person name="Stites J."/>
            <person name="Rounsley S."/>
            <person name="Rokhsar D.S."/>
        </authorList>
    </citation>
    <scope>NUCLEOTIDE SEQUENCE [LARGE SCALE GENOMIC DNA]</scope>
    <source>
        <tissue evidence="2">Leaf</tissue>
    </source>
</reference>
<organism evidence="2">
    <name type="scientific">Manihot esculenta</name>
    <name type="common">Cassava</name>
    <name type="synonym">Jatropha manihot</name>
    <dbReference type="NCBI Taxonomy" id="3983"/>
    <lineage>
        <taxon>Eukaryota</taxon>
        <taxon>Viridiplantae</taxon>
        <taxon>Streptophyta</taxon>
        <taxon>Embryophyta</taxon>
        <taxon>Tracheophyta</taxon>
        <taxon>Spermatophyta</taxon>
        <taxon>Magnoliopsida</taxon>
        <taxon>eudicotyledons</taxon>
        <taxon>Gunneridae</taxon>
        <taxon>Pentapetalae</taxon>
        <taxon>rosids</taxon>
        <taxon>fabids</taxon>
        <taxon>Malpighiales</taxon>
        <taxon>Euphorbiaceae</taxon>
        <taxon>Crotonoideae</taxon>
        <taxon>Manihoteae</taxon>
        <taxon>Manihot</taxon>
    </lineage>
</organism>
<dbReference type="AlphaFoldDB" id="A0A2C9VLI9"/>
<dbReference type="PROSITE" id="PS51257">
    <property type="entry name" value="PROKAR_LIPOPROTEIN"/>
    <property type="match status" value="1"/>
</dbReference>
<protein>
    <submittedName>
        <fullName evidence="2">Uncharacterized protein</fullName>
    </submittedName>
</protein>
<evidence type="ECO:0000256" key="1">
    <source>
        <dbReference type="SAM" id="SignalP"/>
    </source>
</evidence>
<gene>
    <name evidence="2" type="ORF">MANES_07G096500</name>
</gene>
<evidence type="ECO:0000313" key="2">
    <source>
        <dbReference type="EMBL" id="OAY45845.1"/>
    </source>
</evidence>
<name>A0A2C9VLI9_MANES</name>
<proteinExistence type="predicted"/>
<keyword evidence="1" id="KW-0732">Signal</keyword>